<dbReference type="AlphaFoldDB" id="A0A1A9WC76"/>
<proteinExistence type="predicted"/>
<evidence type="ECO:0000313" key="3">
    <source>
        <dbReference type="Proteomes" id="UP000091820"/>
    </source>
</evidence>
<reference evidence="3" key="1">
    <citation type="submission" date="2014-03" db="EMBL/GenBank/DDBJ databases">
        <authorList>
            <person name="Aksoy S."/>
            <person name="Warren W."/>
            <person name="Wilson R.K."/>
        </authorList>
    </citation>
    <scope>NUCLEOTIDE SEQUENCE [LARGE SCALE GENOMIC DNA]</scope>
    <source>
        <strain evidence="3">IAEA</strain>
    </source>
</reference>
<dbReference type="EnsemblMetazoa" id="GBRI014154-RA">
    <property type="protein sequence ID" value="GBRI014154-PA"/>
    <property type="gene ID" value="GBRI014154"/>
</dbReference>
<keyword evidence="1" id="KW-0812">Transmembrane</keyword>
<organism evidence="2 3">
    <name type="scientific">Glossina brevipalpis</name>
    <dbReference type="NCBI Taxonomy" id="37001"/>
    <lineage>
        <taxon>Eukaryota</taxon>
        <taxon>Metazoa</taxon>
        <taxon>Ecdysozoa</taxon>
        <taxon>Arthropoda</taxon>
        <taxon>Hexapoda</taxon>
        <taxon>Insecta</taxon>
        <taxon>Pterygota</taxon>
        <taxon>Neoptera</taxon>
        <taxon>Endopterygota</taxon>
        <taxon>Diptera</taxon>
        <taxon>Brachycera</taxon>
        <taxon>Muscomorpha</taxon>
        <taxon>Hippoboscoidea</taxon>
        <taxon>Glossinidae</taxon>
        <taxon>Glossina</taxon>
    </lineage>
</organism>
<feature type="transmembrane region" description="Helical" evidence="1">
    <location>
        <begin position="21"/>
        <end position="44"/>
    </location>
</feature>
<name>A0A1A9WC76_9MUSC</name>
<dbReference type="Proteomes" id="UP000091820">
    <property type="component" value="Unassembled WGS sequence"/>
</dbReference>
<sequence length="326" mass="37782">MPTIERDALALKKGFLHFIASTVYALLCFIFLSSIKLWLIVLWFTTTTTRAEDDNNNNDDDDDDDDDDDADVLGYVLSDHRIMVKDLMMYFKHNVEFFSEPAVKESYYFTLDALVLKTFRSKSYALGARITEFCLTVTEFCITVTEFCLAVTEFSLTVTEFSLTVTEFCITVTEFLLTKTHLLLNIIRQCCKHKLQEQNIKKSLEKSTTSITLRQQFKRELRSIIPIYMRPIRATYTQEKKNMRQKQKRDGLTNLLKLEEVYVFTLLLIMSKLMYDLSSHELRHTHITSAANPPIPTKLPTMGQSLNLQSVGNLNLIFTLSVTYYQ</sequence>
<dbReference type="VEuPathDB" id="VectorBase:GBRI014154"/>
<evidence type="ECO:0000313" key="2">
    <source>
        <dbReference type="EnsemblMetazoa" id="GBRI014154-PA"/>
    </source>
</evidence>
<keyword evidence="1" id="KW-1133">Transmembrane helix</keyword>
<accession>A0A1A9WC76</accession>
<evidence type="ECO:0000256" key="1">
    <source>
        <dbReference type="SAM" id="Phobius"/>
    </source>
</evidence>
<keyword evidence="3" id="KW-1185">Reference proteome</keyword>
<reference evidence="2" key="2">
    <citation type="submission" date="2020-05" db="UniProtKB">
        <authorList>
            <consortium name="EnsemblMetazoa"/>
        </authorList>
    </citation>
    <scope>IDENTIFICATION</scope>
    <source>
        <strain evidence="2">IAEA</strain>
    </source>
</reference>
<keyword evidence="1" id="KW-0472">Membrane</keyword>
<protein>
    <submittedName>
        <fullName evidence="2">Uncharacterized protein</fullName>
    </submittedName>
</protein>